<organism evidence="2 3">
    <name type="scientific">Erythranthe guttata</name>
    <name type="common">Yellow monkey flower</name>
    <name type="synonym">Mimulus guttatus</name>
    <dbReference type="NCBI Taxonomy" id="4155"/>
    <lineage>
        <taxon>Eukaryota</taxon>
        <taxon>Viridiplantae</taxon>
        <taxon>Streptophyta</taxon>
        <taxon>Embryophyta</taxon>
        <taxon>Tracheophyta</taxon>
        <taxon>Spermatophyta</taxon>
        <taxon>Magnoliopsida</taxon>
        <taxon>eudicotyledons</taxon>
        <taxon>Gunneridae</taxon>
        <taxon>Pentapetalae</taxon>
        <taxon>asterids</taxon>
        <taxon>lamiids</taxon>
        <taxon>Lamiales</taxon>
        <taxon>Phrymaceae</taxon>
        <taxon>Erythranthe</taxon>
    </lineage>
</organism>
<name>A0A022RF33_ERYGU</name>
<sequence>MTHKQYLLHELLEEAQEPFQLHTYIAERRSQLNKQTNLCFFTPEIRTSPEISPSKSPPTGAVFLLRIQKHEQSELPKSPAMKIAGLGFFGSFLKILKDRSKNKKRGMRSHEPREEAIRETRFCSTPFRFSPRKTPSSSSGHLTPDSCSPVVSPIGHEKENYTGVKDSVEEEKEQCSPVSVLDPFSEDDDEHESVDADEDYDLDRSYANIQRARQQLLDRLRRFEKLAELDPIELEKNFLETSDEDDEYEEQTVESAKEETQLSTLYRKQCVADTSFVNNQVFSQCSTLHKHDNKISHRKLTDEIIELDFKRELDGWKCFTEQVAETAADLELAIFEVLVEELCSEEFVLLHG</sequence>
<gene>
    <name evidence="2" type="ORF">MIMGU_mgv1a009119mg</name>
</gene>
<dbReference type="PANTHER" id="PTHR33623">
    <property type="entry name" value="OS04G0572500 PROTEIN"/>
    <property type="match status" value="1"/>
</dbReference>
<evidence type="ECO:0000313" key="2">
    <source>
        <dbReference type="EMBL" id="EYU38619.1"/>
    </source>
</evidence>
<reference evidence="2 3" key="1">
    <citation type="journal article" date="2013" name="Proc. Natl. Acad. Sci. U.S.A.">
        <title>Fine-scale variation in meiotic recombination in Mimulus inferred from population shotgun sequencing.</title>
        <authorList>
            <person name="Hellsten U."/>
            <person name="Wright K.M."/>
            <person name="Jenkins J."/>
            <person name="Shu S."/>
            <person name="Yuan Y."/>
            <person name="Wessler S.R."/>
            <person name="Schmutz J."/>
            <person name="Willis J.H."/>
            <person name="Rokhsar D.S."/>
        </authorList>
    </citation>
    <scope>NUCLEOTIDE SEQUENCE [LARGE SCALE GENOMIC DNA]</scope>
    <source>
        <strain evidence="3">cv. DUN x IM62</strain>
    </source>
</reference>
<evidence type="ECO:0008006" key="4">
    <source>
        <dbReference type="Google" id="ProtNLM"/>
    </source>
</evidence>
<feature type="region of interest" description="Disordered" evidence="1">
    <location>
        <begin position="128"/>
        <end position="195"/>
    </location>
</feature>
<keyword evidence="3" id="KW-1185">Reference proteome</keyword>
<feature type="compositionally biased region" description="Acidic residues" evidence="1">
    <location>
        <begin position="184"/>
        <end position="195"/>
    </location>
</feature>
<dbReference type="Proteomes" id="UP000030748">
    <property type="component" value="Unassembled WGS sequence"/>
</dbReference>
<dbReference type="AlphaFoldDB" id="A0A022RF33"/>
<accession>A0A022RF33</accession>
<dbReference type="PANTHER" id="PTHR33623:SF5">
    <property type="entry name" value="HISTONE-LYSINE N-METHYLTRANSFERASE SETD1B-LIKE PROTEIN"/>
    <property type="match status" value="1"/>
</dbReference>
<dbReference type="STRING" id="4155.A0A022RF33"/>
<proteinExistence type="predicted"/>
<dbReference type="eggNOG" id="ENOG502QQBC">
    <property type="taxonomic scope" value="Eukaryota"/>
</dbReference>
<evidence type="ECO:0000313" key="3">
    <source>
        <dbReference type="Proteomes" id="UP000030748"/>
    </source>
</evidence>
<dbReference type="EMBL" id="KI630480">
    <property type="protein sequence ID" value="EYU38619.1"/>
    <property type="molecule type" value="Genomic_DNA"/>
</dbReference>
<protein>
    <recommendedName>
        <fullName evidence="4">DUF4378 domain-containing protein</fullName>
    </recommendedName>
</protein>
<evidence type="ECO:0000256" key="1">
    <source>
        <dbReference type="SAM" id="MobiDB-lite"/>
    </source>
</evidence>